<feature type="compositionally biased region" description="Basic and acidic residues" evidence="13">
    <location>
        <begin position="32"/>
        <end position="54"/>
    </location>
</feature>
<feature type="binding site" evidence="11">
    <location>
        <position position="211"/>
    </location>
    <ligand>
        <name>Zn(2+)</name>
        <dbReference type="ChEBI" id="CHEBI:29105"/>
        <label>2</label>
    </ligand>
</feature>
<dbReference type="CDD" id="cd10747">
    <property type="entry name" value="DnaJ_C"/>
    <property type="match status" value="1"/>
</dbReference>
<dbReference type="InterPro" id="IPR012724">
    <property type="entry name" value="DnaJ"/>
</dbReference>
<dbReference type="GO" id="GO:0042026">
    <property type="term" value="P:protein refolding"/>
    <property type="evidence" value="ECO:0007669"/>
    <property type="project" value="TreeGrafter"/>
</dbReference>
<dbReference type="SUPFAM" id="SSF46565">
    <property type="entry name" value="Chaperone J-domain"/>
    <property type="match status" value="1"/>
</dbReference>
<dbReference type="PANTHER" id="PTHR43096">
    <property type="entry name" value="DNAJ HOMOLOG 1, MITOCHONDRIAL-RELATED"/>
    <property type="match status" value="1"/>
</dbReference>
<name>A0A0B7NSV6_PROFF</name>
<dbReference type="InterPro" id="IPR008971">
    <property type="entry name" value="HSP40/DnaJ_pept-bd"/>
</dbReference>
<dbReference type="GO" id="GO:0008270">
    <property type="term" value="F:zinc ion binding"/>
    <property type="evidence" value="ECO:0007669"/>
    <property type="project" value="UniProtKB-UniRule"/>
</dbReference>
<keyword evidence="4 11" id="KW-0677">Repeat</keyword>
<evidence type="ECO:0000256" key="12">
    <source>
        <dbReference type="PROSITE-ProRule" id="PRU00546"/>
    </source>
</evidence>
<comment type="cofactor">
    <cofactor evidence="11">
        <name>Zn(2+)</name>
        <dbReference type="ChEBI" id="CHEBI:29105"/>
    </cofactor>
    <text evidence="11">Binds 2 Zn(2+) ions per monomer.</text>
</comment>
<dbReference type="InterPro" id="IPR001305">
    <property type="entry name" value="HSP_DnaJ_Cys-rich_dom"/>
</dbReference>
<dbReference type="AlphaFoldDB" id="A0A0B7NSV6"/>
<keyword evidence="7 11" id="KW-0346">Stress response</keyword>
<evidence type="ECO:0000256" key="5">
    <source>
        <dbReference type="ARBA" id="ARBA00022771"/>
    </source>
</evidence>
<dbReference type="Gene3D" id="6.20.20.10">
    <property type="match status" value="2"/>
</dbReference>
<keyword evidence="3 11" id="KW-0479">Metal-binding</keyword>
<comment type="similarity">
    <text evidence="9 11">Belongs to the DnaJ family.</text>
</comment>
<dbReference type="GO" id="GO:0051082">
    <property type="term" value="F:unfolded protein binding"/>
    <property type="evidence" value="ECO:0007669"/>
    <property type="project" value="UniProtKB-UniRule"/>
</dbReference>
<evidence type="ECO:0000256" key="9">
    <source>
        <dbReference type="ARBA" id="ARBA00061004"/>
    </source>
</evidence>
<evidence type="ECO:0000313" key="16">
    <source>
        <dbReference type="EMBL" id="CEP25771.1"/>
    </source>
</evidence>
<gene>
    <name evidence="16" type="primary">dnaJ2</name>
    <name evidence="11" type="synonym">dnaJ</name>
    <name evidence="16" type="ORF">PFCIRM138_02280</name>
</gene>
<dbReference type="Pfam" id="PF01556">
    <property type="entry name" value="DnaJ_C"/>
    <property type="match status" value="1"/>
</dbReference>
<evidence type="ECO:0000256" key="6">
    <source>
        <dbReference type="ARBA" id="ARBA00022833"/>
    </source>
</evidence>
<sequence>MSTKDYLEKDYYKVLGVPKNAKPEQIKKAFRKIARENHPDQHPGDKKAEERFKQASEANDVLSDPAKRKEYDETRSLGGPGGPGGFRFNRSAQGGGPGVNVNDLFRNMGGAGSMGAGGLGDILGGLFGQGGTGTSTRVNATPRRGADVEGQASISFRDAVEGTTVKLRMLSDDPCPVCHGTGAEPGTMPRVCPTCEGSGVQVSMNGTTVPCPTCHGRGLIVDHPCHACHGSGRAEGTHTMQIRIPAGVTDGQRIRVRGKGASGENGGPRGDLYVKVQVAPDRVFGRSGDNLTVKVPVTFPEAALGTEISVPTLTSGSVRLRIPAGTPSGRTFRVRGKGVSKAKGGHGDLLVTIEVSVPSHLDKKATEALKAYAGVVNEPNPRDAATSDES</sequence>
<evidence type="ECO:0000256" key="1">
    <source>
        <dbReference type="ARBA" id="ARBA00022490"/>
    </source>
</evidence>
<feature type="repeat" description="CXXCXGXG motif" evidence="11">
    <location>
        <begin position="225"/>
        <end position="232"/>
    </location>
</feature>
<keyword evidence="8 11" id="KW-0143">Chaperone</keyword>
<feature type="compositionally biased region" description="Basic and acidic residues" evidence="13">
    <location>
        <begin position="65"/>
        <end position="75"/>
    </location>
</feature>
<dbReference type="GO" id="GO:0009408">
    <property type="term" value="P:response to heat"/>
    <property type="evidence" value="ECO:0007669"/>
    <property type="project" value="InterPro"/>
</dbReference>
<dbReference type="InterPro" id="IPR018253">
    <property type="entry name" value="DnaJ_domain_CS"/>
</dbReference>
<protein>
    <recommendedName>
        <fullName evidence="10 11">Chaperone protein DnaJ</fullName>
    </recommendedName>
</protein>
<accession>A0A0B7NSV6</accession>
<proteinExistence type="inferred from homology"/>
<dbReference type="InterPro" id="IPR002939">
    <property type="entry name" value="DnaJ_C"/>
</dbReference>
<reference evidence="16" key="1">
    <citation type="submission" date="2014-08" db="EMBL/GenBank/DDBJ databases">
        <authorList>
            <person name="Falentin Helene"/>
        </authorList>
    </citation>
    <scope>NUCLEOTIDE SEQUENCE</scope>
</reference>
<dbReference type="PROSITE" id="PS51188">
    <property type="entry name" value="ZF_CR"/>
    <property type="match status" value="1"/>
</dbReference>
<keyword evidence="1 11" id="KW-0963">Cytoplasm</keyword>
<feature type="binding site" evidence="11">
    <location>
        <position position="214"/>
    </location>
    <ligand>
        <name>Zn(2+)</name>
        <dbReference type="ChEBI" id="CHEBI:29105"/>
        <label>2</label>
    </ligand>
</feature>
<dbReference type="PROSITE" id="PS50076">
    <property type="entry name" value="DNAJ_2"/>
    <property type="match status" value="1"/>
</dbReference>
<dbReference type="Pfam" id="PF00226">
    <property type="entry name" value="DnaJ"/>
    <property type="match status" value="1"/>
</dbReference>
<evidence type="ECO:0000256" key="2">
    <source>
        <dbReference type="ARBA" id="ARBA00022705"/>
    </source>
</evidence>
<feature type="zinc finger region" description="CR-type" evidence="12">
    <location>
        <begin position="162"/>
        <end position="237"/>
    </location>
</feature>
<organism evidence="16">
    <name type="scientific">Propionibacterium freudenreichii subsp. freudenreichii</name>
    <dbReference type="NCBI Taxonomy" id="66712"/>
    <lineage>
        <taxon>Bacteria</taxon>
        <taxon>Bacillati</taxon>
        <taxon>Actinomycetota</taxon>
        <taxon>Actinomycetes</taxon>
        <taxon>Propionibacteriales</taxon>
        <taxon>Propionibacteriaceae</taxon>
        <taxon>Propionibacterium</taxon>
    </lineage>
</organism>
<dbReference type="InterPro" id="IPR036869">
    <property type="entry name" value="J_dom_sf"/>
</dbReference>
<dbReference type="CDD" id="cd10719">
    <property type="entry name" value="DnaJ_zf"/>
    <property type="match status" value="1"/>
</dbReference>
<feature type="repeat" description="CXXCXGXG motif" evidence="11">
    <location>
        <begin position="192"/>
        <end position="199"/>
    </location>
</feature>
<dbReference type="Pfam" id="PF00684">
    <property type="entry name" value="DnaJ_CXXCXGXG"/>
    <property type="match status" value="1"/>
</dbReference>
<keyword evidence="6 11" id="KW-0862">Zinc</keyword>
<dbReference type="Gene3D" id="2.60.260.20">
    <property type="entry name" value="Urease metallochaperone UreE, N-terminal domain"/>
    <property type="match status" value="2"/>
</dbReference>
<dbReference type="GO" id="GO:0005737">
    <property type="term" value="C:cytoplasm"/>
    <property type="evidence" value="ECO:0007669"/>
    <property type="project" value="UniProtKB-SubCell"/>
</dbReference>
<feature type="binding site" evidence="11">
    <location>
        <position position="228"/>
    </location>
    <ligand>
        <name>Zn(2+)</name>
        <dbReference type="ChEBI" id="CHEBI:29105"/>
        <label>1</label>
    </ligand>
</feature>
<dbReference type="GO" id="GO:0006260">
    <property type="term" value="P:DNA replication"/>
    <property type="evidence" value="ECO:0007669"/>
    <property type="project" value="UniProtKB-KW"/>
</dbReference>
<dbReference type="PROSITE" id="PS00636">
    <property type="entry name" value="DNAJ_1"/>
    <property type="match status" value="1"/>
</dbReference>
<evidence type="ECO:0000259" key="14">
    <source>
        <dbReference type="PROSITE" id="PS50076"/>
    </source>
</evidence>
<feature type="repeat" description="CXXCXGXG motif" evidence="11">
    <location>
        <begin position="175"/>
        <end position="182"/>
    </location>
</feature>
<keyword evidence="5 11" id="KW-0863">Zinc-finger</keyword>
<evidence type="ECO:0000256" key="4">
    <source>
        <dbReference type="ARBA" id="ARBA00022737"/>
    </source>
</evidence>
<dbReference type="CDD" id="cd06257">
    <property type="entry name" value="DnaJ"/>
    <property type="match status" value="1"/>
</dbReference>
<feature type="binding site" evidence="11">
    <location>
        <position position="178"/>
    </location>
    <ligand>
        <name>Zn(2+)</name>
        <dbReference type="ChEBI" id="CHEBI:29105"/>
        <label>1</label>
    </ligand>
</feature>
<evidence type="ECO:0000256" key="3">
    <source>
        <dbReference type="ARBA" id="ARBA00022723"/>
    </source>
</evidence>
<dbReference type="SUPFAM" id="SSF49493">
    <property type="entry name" value="HSP40/DnaJ peptide-binding domain"/>
    <property type="match status" value="2"/>
</dbReference>
<comment type="domain">
    <text evidence="11">The J domain is necessary and sufficient to stimulate DnaK ATPase activity. Zinc center 1 plays an important role in the autonomous, DnaK-independent chaperone activity of DnaJ. Zinc center 2 is essential for interaction with DnaK and for DnaJ activity.</text>
</comment>
<dbReference type="GO" id="GO:0031072">
    <property type="term" value="F:heat shock protein binding"/>
    <property type="evidence" value="ECO:0007669"/>
    <property type="project" value="InterPro"/>
</dbReference>
<evidence type="ECO:0000256" key="10">
    <source>
        <dbReference type="ARBA" id="ARBA00067609"/>
    </source>
</evidence>
<dbReference type="PANTHER" id="PTHR43096:SF54">
    <property type="entry name" value="CHAPERONE PROTEIN DNAJ 1"/>
    <property type="match status" value="1"/>
</dbReference>
<dbReference type="NCBIfam" id="TIGR02349">
    <property type="entry name" value="DnaJ_bact"/>
    <property type="match status" value="1"/>
</dbReference>
<comment type="function">
    <text evidence="11">Participates actively in the response to hyperosmotic and heat shock by preventing the aggregation of stress-denatured proteins and by disaggregating proteins, also in an autonomous, DnaK-independent fashion. Unfolded proteins bind initially to DnaJ; upon interaction with the DnaJ-bound protein, DnaK hydrolyzes its bound ATP, resulting in the formation of a stable complex. GrpE releases ADP from DnaK; ATP binding to DnaK triggers the release of the substrate protein, thus completing the reaction cycle. Several rounds of ATP-dependent interactions between DnaJ, DnaK and GrpE are required for fully efficient folding. Also involved, together with DnaK and GrpE, in the DNA replication of plasmids through activation of initiation proteins.</text>
</comment>
<comment type="subunit">
    <text evidence="11">Homodimer.</text>
</comment>
<feature type="binding site" evidence="11">
    <location>
        <position position="195"/>
    </location>
    <ligand>
        <name>Zn(2+)</name>
        <dbReference type="ChEBI" id="CHEBI:29105"/>
        <label>2</label>
    </ligand>
</feature>
<feature type="domain" description="J" evidence="14">
    <location>
        <begin position="10"/>
        <end position="75"/>
    </location>
</feature>
<evidence type="ECO:0000256" key="11">
    <source>
        <dbReference type="HAMAP-Rule" id="MF_01152"/>
    </source>
</evidence>
<dbReference type="SMART" id="SM00271">
    <property type="entry name" value="DnaJ"/>
    <property type="match status" value="1"/>
</dbReference>
<feature type="binding site" evidence="11">
    <location>
        <position position="192"/>
    </location>
    <ligand>
        <name>Zn(2+)</name>
        <dbReference type="ChEBI" id="CHEBI:29105"/>
        <label>2</label>
    </ligand>
</feature>
<dbReference type="InterPro" id="IPR036410">
    <property type="entry name" value="HSP_DnaJ_Cys-rich_dom_sf"/>
</dbReference>
<dbReference type="InterPro" id="IPR001623">
    <property type="entry name" value="DnaJ_domain"/>
</dbReference>
<feature type="domain" description="CR-type" evidence="15">
    <location>
        <begin position="162"/>
        <end position="237"/>
    </location>
</feature>
<feature type="binding site" evidence="11">
    <location>
        <position position="175"/>
    </location>
    <ligand>
        <name>Zn(2+)</name>
        <dbReference type="ChEBI" id="CHEBI:29105"/>
        <label>1</label>
    </ligand>
</feature>
<dbReference type="NCBIfam" id="NF008035">
    <property type="entry name" value="PRK10767.1"/>
    <property type="match status" value="1"/>
</dbReference>
<evidence type="ECO:0000256" key="7">
    <source>
        <dbReference type="ARBA" id="ARBA00023016"/>
    </source>
</evidence>
<evidence type="ECO:0000256" key="13">
    <source>
        <dbReference type="SAM" id="MobiDB-lite"/>
    </source>
</evidence>
<feature type="region of interest" description="Disordered" evidence="13">
    <location>
        <begin position="32"/>
        <end position="94"/>
    </location>
</feature>
<keyword evidence="2 11" id="KW-0235">DNA replication</keyword>
<dbReference type="SUPFAM" id="SSF57938">
    <property type="entry name" value="DnaJ/Hsp40 cysteine-rich domain"/>
    <property type="match status" value="1"/>
</dbReference>
<comment type="subcellular location">
    <subcellularLocation>
        <location evidence="11">Cytoplasm</location>
    </subcellularLocation>
</comment>
<dbReference type="Gene3D" id="1.10.287.110">
    <property type="entry name" value="DnaJ domain"/>
    <property type="match status" value="1"/>
</dbReference>
<evidence type="ECO:0000256" key="8">
    <source>
        <dbReference type="ARBA" id="ARBA00023186"/>
    </source>
</evidence>
<dbReference type="FunFam" id="2.10.230.10:FF:000002">
    <property type="entry name" value="Molecular chaperone DnaJ"/>
    <property type="match status" value="1"/>
</dbReference>
<evidence type="ECO:0000259" key="15">
    <source>
        <dbReference type="PROSITE" id="PS51188"/>
    </source>
</evidence>
<dbReference type="FunFam" id="2.60.260.20:FF:000013">
    <property type="entry name" value="DnaJ subfamily B member 11"/>
    <property type="match status" value="1"/>
</dbReference>
<feature type="binding site" evidence="11">
    <location>
        <position position="225"/>
    </location>
    <ligand>
        <name>Zn(2+)</name>
        <dbReference type="ChEBI" id="CHEBI:29105"/>
        <label>1</label>
    </ligand>
</feature>
<dbReference type="HAMAP" id="MF_01152">
    <property type="entry name" value="DnaJ"/>
    <property type="match status" value="1"/>
</dbReference>
<dbReference type="EMBL" id="LM676386">
    <property type="protein sequence ID" value="CEP25771.1"/>
    <property type="molecule type" value="Genomic_DNA"/>
</dbReference>
<dbReference type="GO" id="GO:0005524">
    <property type="term" value="F:ATP binding"/>
    <property type="evidence" value="ECO:0007669"/>
    <property type="project" value="InterPro"/>
</dbReference>
<dbReference type="PRINTS" id="PR00625">
    <property type="entry name" value="JDOMAIN"/>
</dbReference>
<feature type="repeat" description="CXXCXGXG motif" evidence="11">
    <location>
        <begin position="211"/>
        <end position="218"/>
    </location>
</feature>